<organism evidence="1 2">
    <name type="scientific">Companilactobacillus farciminis</name>
    <dbReference type="NCBI Taxonomy" id="1612"/>
    <lineage>
        <taxon>Bacteria</taxon>
        <taxon>Bacillati</taxon>
        <taxon>Bacillota</taxon>
        <taxon>Bacilli</taxon>
        <taxon>Lactobacillales</taxon>
        <taxon>Lactobacillaceae</taxon>
        <taxon>Companilactobacillus</taxon>
    </lineage>
</organism>
<name>A0A4R5NFF8_9LACO</name>
<dbReference type="Proteomes" id="UP000295257">
    <property type="component" value="Unassembled WGS sequence"/>
</dbReference>
<comment type="caution">
    <text evidence="1">The sequence shown here is derived from an EMBL/GenBank/DDBJ whole genome shotgun (WGS) entry which is preliminary data.</text>
</comment>
<evidence type="ECO:0000313" key="2">
    <source>
        <dbReference type="Proteomes" id="UP000295257"/>
    </source>
</evidence>
<gene>
    <name evidence="1" type="ORF">C5L30_001160</name>
</gene>
<keyword evidence="2" id="KW-1185">Reference proteome</keyword>
<dbReference type="AlphaFoldDB" id="A0A4R5NFF8"/>
<reference evidence="1 2" key="1">
    <citation type="journal article" date="2019" name="Appl. Microbiol. Biotechnol.">
        <title>Uncovering carbohydrate metabolism through a genotype-phenotype association study of 56 lactic acid bacteria genomes.</title>
        <authorList>
            <person name="Buron-Moles G."/>
            <person name="Chailyan A."/>
            <person name="Dolejs I."/>
            <person name="Forster J."/>
            <person name="Miks M.H."/>
        </authorList>
    </citation>
    <scope>NUCLEOTIDE SEQUENCE [LARGE SCALE GENOMIC DNA]</scope>
    <source>
        <strain evidence="1 2">ATCC 29644</strain>
    </source>
</reference>
<protein>
    <submittedName>
        <fullName evidence="1">Uncharacterized protein</fullName>
    </submittedName>
</protein>
<evidence type="ECO:0000313" key="1">
    <source>
        <dbReference type="EMBL" id="TDG72349.1"/>
    </source>
</evidence>
<accession>A0A4R5NFF8</accession>
<dbReference type="EMBL" id="PUFN01000017">
    <property type="protein sequence ID" value="TDG72349.1"/>
    <property type="molecule type" value="Genomic_DNA"/>
</dbReference>
<sequence length="42" mass="4907">MHLEAIMISLFKFVWINFAALVKESFIFKTISIFNLSSVNKK</sequence>
<proteinExistence type="predicted"/>